<feature type="compositionally biased region" description="Low complexity" evidence="1">
    <location>
        <begin position="8"/>
        <end position="21"/>
    </location>
</feature>
<accession>A0AAV5BKP7</accession>
<gene>
    <name evidence="3" type="primary">ga01855</name>
    <name evidence="2" type="synonym">ga01168</name>
    <name evidence="2" type="ORF">PR202_ga01168</name>
    <name evidence="3" type="ORF">PR202_ga01855</name>
</gene>
<dbReference type="EMBL" id="BQKI01000001">
    <property type="protein sequence ID" value="GJM85409.1"/>
    <property type="molecule type" value="Genomic_DNA"/>
</dbReference>
<feature type="region of interest" description="Disordered" evidence="1">
    <location>
        <begin position="41"/>
        <end position="71"/>
    </location>
</feature>
<dbReference type="AlphaFoldDB" id="A0AAV5BKP7"/>
<dbReference type="Proteomes" id="UP001054889">
    <property type="component" value="Unassembled WGS sequence"/>
</dbReference>
<feature type="region of interest" description="Disordered" evidence="1">
    <location>
        <begin position="1"/>
        <end position="22"/>
    </location>
</feature>
<evidence type="ECO:0000256" key="1">
    <source>
        <dbReference type="SAM" id="MobiDB-lite"/>
    </source>
</evidence>
<reference evidence="3" key="1">
    <citation type="journal article" date="2018" name="DNA Res.">
        <title>Multiple hybrid de novo genome assembly of finger millet, an orphan allotetraploid crop.</title>
        <authorList>
            <person name="Hatakeyama M."/>
            <person name="Aluri S."/>
            <person name="Balachadran M.T."/>
            <person name="Sivarajan S.R."/>
            <person name="Patrignani A."/>
            <person name="Gruter S."/>
            <person name="Poveda L."/>
            <person name="Shimizu-Inatsugi R."/>
            <person name="Baeten J."/>
            <person name="Francoijs K.J."/>
            <person name="Nataraja K.N."/>
            <person name="Reddy Y.A.N."/>
            <person name="Phadnis S."/>
            <person name="Ravikumar R.L."/>
            <person name="Schlapbach R."/>
            <person name="Sreeman S.M."/>
            <person name="Shimizu K.K."/>
        </authorList>
    </citation>
    <scope>NUCLEOTIDE SEQUENCE</scope>
</reference>
<protein>
    <submittedName>
        <fullName evidence="3">Uncharacterized protein</fullName>
    </submittedName>
</protein>
<evidence type="ECO:0000313" key="4">
    <source>
        <dbReference type="Proteomes" id="UP001054889"/>
    </source>
</evidence>
<evidence type="ECO:0000313" key="3">
    <source>
        <dbReference type="EMBL" id="GJM86037.1"/>
    </source>
</evidence>
<name>A0AAV5BKP7_ELECO</name>
<proteinExistence type="predicted"/>
<reference evidence="3" key="2">
    <citation type="submission" date="2021-12" db="EMBL/GenBank/DDBJ databases">
        <title>Resequencing data analysis of finger millet.</title>
        <authorList>
            <person name="Hatakeyama M."/>
            <person name="Aluri S."/>
            <person name="Balachadran M.T."/>
            <person name="Sivarajan S.R."/>
            <person name="Poveda L."/>
            <person name="Shimizu-Inatsugi R."/>
            <person name="Schlapbach R."/>
            <person name="Sreeman S.M."/>
            <person name="Shimizu K.K."/>
        </authorList>
    </citation>
    <scope>NUCLEOTIDE SEQUENCE</scope>
</reference>
<dbReference type="EMBL" id="BQKI01000001">
    <property type="protein sequence ID" value="GJM86037.1"/>
    <property type="molecule type" value="Genomic_DNA"/>
</dbReference>
<evidence type="ECO:0000313" key="2">
    <source>
        <dbReference type="EMBL" id="GJM85409.1"/>
    </source>
</evidence>
<organism evidence="3 4">
    <name type="scientific">Eleusine coracana subsp. coracana</name>
    <dbReference type="NCBI Taxonomy" id="191504"/>
    <lineage>
        <taxon>Eukaryota</taxon>
        <taxon>Viridiplantae</taxon>
        <taxon>Streptophyta</taxon>
        <taxon>Embryophyta</taxon>
        <taxon>Tracheophyta</taxon>
        <taxon>Spermatophyta</taxon>
        <taxon>Magnoliopsida</taxon>
        <taxon>Liliopsida</taxon>
        <taxon>Poales</taxon>
        <taxon>Poaceae</taxon>
        <taxon>PACMAD clade</taxon>
        <taxon>Chloridoideae</taxon>
        <taxon>Cynodonteae</taxon>
        <taxon>Eleusininae</taxon>
        <taxon>Eleusine</taxon>
    </lineage>
</organism>
<sequence length="128" mass="13456">MRHLSLNTRSRSSSSSTTSSTMDLLSNYGSYGRCHLGERCQEEGSGGGGTVTASNRSCAGGAATQEHPDASNRSCGAMADELVSLPPPMGPAWHSCSSDSDDGQSLFNEGHDDLLPYLLFPSREGRNA</sequence>
<comment type="caution">
    <text evidence="3">The sequence shown here is derived from an EMBL/GenBank/DDBJ whole genome shotgun (WGS) entry which is preliminary data.</text>
</comment>
<keyword evidence="4" id="KW-1185">Reference proteome</keyword>